<feature type="region of interest" description="Disordered" evidence="1">
    <location>
        <begin position="95"/>
        <end position="123"/>
    </location>
</feature>
<accession>A0A165PJQ6</accession>
<organism evidence="2 3">
    <name type="scientific">Neolentinus lepideus HHB14362 ss-1</name>
    <dbReference type="NCBI Taxonomy" id="1314782"/>
    <lineage>
        <taxon>Eukaryota</taxon>
        <taxon>Fungi</taxon>
        <taxon>Dikarya</taxon>
        <taxon>Basidiomycota</taxon>
        <taxon>Agaricomycotina</taxon>
        <taxon>Agaricomycetes</taxon>
        <taxon>Gloeophyllales</taxon>
        <taxon>Gloeophyllaceae</taxon>
        <taxon>Neolentinus</taxon>
    </lineage>
</organism>
<name>A0A165PJQ6_9AGAM</name>
<dbReference type="Proteomes" id="UP000076761">
    <property type="component" value="Unassembled WGS sequence"/>
</dbReference>
<dbReference type="InParanoid" id="A0A165PJQ6"/>
<feature type="compositionally biased region" description="Low complexity" evidence="1">
    <location>
        <begin position="12"/>
        <end position="37"/>
    </location>
</feature>
<feature type="region of interest" description="Disordered" evidence="1">
    <location>
        <begin position="1"/>
        <end position="61"/>
    </location>
</feature>
<protein>
    <submittedName>
        <fullName evidence="2">Uncharacterized protein</fullName>
    </submittedName>
</protein>
<keyword evidence="3" id="KW-1185">Reference proteome</keyword>
<evidence type="ECO:0000256" key="1">
    <source>
        <dbReference type="SAM" id="MobiDB-lite"/>
    </source>
</evidence>
<reference evidence="2 3" key="1">
    <citation type="journal article" date="2016" name="Mol. Biol. Evol.">
        <title>Comparative Genomics of Early-Diverging Mushroom-Forming Fungi Provides Insights into the Origins of Lignocellulose Decay Capabilities.</title>
        <authorList>
            <person name="Nagy L.G."/>
            <person name="Riley R."/>
            <person name="Tritt A."/>
            <person name="Adam C."/>
            <person name="Daum C."/>
            <person name="Floudas D."/>
            <person name="Sun H."/>
            <person name="Yadav J.S."/>
            <person name="Pangilinan J."/>
            <person name="Larsson K.H."/>
            <person name="Matsuura K."/>
            <person name="Barry K."/>
            <person name="Labutti K."/>
            <person name="Kuo R."/>
            <person name="Ohm R.A."/>
            <person name="Bhattacharya S.S."/>
            <person name="Shirouzu T."/>
            <person name="Yoshinaga Y."/>
            <person name="Martin F.M."/>
            <person name="Grigoriev I.V."/>
            <person name="Hibbett D.S."/>
        </authorList>
    </citation>
    <scope>NUCLEOTIDE SEQUENCE [LARGE SCALE GENOMIC DNA]</scope>
    <source>
        <strain evidence="2 3">HHB14362 ss-1</strain>
    </source>
</reference>
<gene>
    <name evidence="2" type="ORF">NEOLEDRAFT_1139751</name>
</gene>
<evidence type="ECO:0000313" key="3">
    <source>
        <dbReference type="Proteomes" id="UP000076761"/>
    </source>
</evidence>
<feature type="compositionally biased region" description="Basic residues" evidence="1">
    <location>
        <begin position="104"/>
        <end position="123"/>
    </location>
</feature>
<proteinExistence type="predicted"/>
<evidence type="ECO:0000313" key="2">
    <source>
        <dbReference type="EMBL" id="KZT21136.1"/>
    </source>
</evidence>
<sequence length="123" mass="14233">MFINTGQEYLHNNTNNNNNNTSTKKTNNITSNNNTNINKRERKSRKRKSKEAQKSKCRAMGYWQNPTRADWAATYKISGSGWTCRPKIHFAVKKEKVQGEKGSKCKANKRKANQAIRWRVKTA</sequence>
<feature type="compositionally biased region" description="Polar residues" evidence="1">
    <location>
        <begin position="1"/>
        <end position="11"/>
    </location>
</feature>
<dbReference type="EMBL" id="KV425610">
    <property type="protein sequence ID" value="KZT21136.1"/>
    <property type="molecule type" value="Genomic_DNA"/>
</dbReference>
<feature type="compositionally biased region" description="Basic residues" evidence="1">
    <location>
        <begin position="40"/>
        <end position="49"/>
    </location>
</feature>
<dbReference type="AlphaFoldDB" id="A0A165PJQ6"/>